<evidence type="ECO:0000256" key="1">
    <source>
        <dbReference type="ARBA" id="ARBA00023180"/>
    </source>
</evidence>
<dbReference type="InterPro" id="IPR011162">
    <property type="entry name" value="MHC_I/II-like_Ag-recog"/>
</dbReference>
<dbReference type="Gene3D" id="3.30.500.10">
    <property type="entry name" value="MHC class I-like antigen recognition-like"/>
    <property type="match status" value="1"/>
</dbReference>
<keyword evidence="5" id="KW-1185">Reference proteome</keyword>
<evidence type="ECO:0000256" key="2">
    <source>
        <dbReference type="SAM" id="SignalP"/>
    </source>
</evidence>
<organism evidence="4 5">
    <name type="scientific">Merluccius polli</name>
    <name type="common">Benguela hake</name>
    <name type="synonym">Merluccius cadenati</name>
    <dbReference type="NCBI Taxonomy" id="89951"/>
    <lineage>
        <taxon>Eukaryota</taxon>
        <taxon>Metazoa</taxon>
        <taxon>Chordata</taxon>
        <taxon>Craniata</taxon>
        <taxon>Vertebrata</taxon>
        <taxon>Euteleostomi</taxon>
        <taxon>Actinopterygii</taxon>
        <taxon>Neopterygii</taxon>
        <taxon>Teleostei</taxon>
        <taxon>Neoteleostei</taxon>
        <taxon>Acanthomorphata</taxon>
        <taxon>Zeiogadaria</taxon>
        <taxon>Gadariae</taxon>
        <taxon>Gadiformes</taxon>
        <taxon>Gadoidei</taxon>
        <taxon>Merlucciidae</taxon>
        <taxon>Merluccius</taxon>
    </lineage>
</organism>
<dbReference type="PANTHER" id="PTHR16675:SF237">
    <property type="entry name" value="MHC CLASS I ANTIGEN TRANSCRIPT VARIANT 1-RELATED"/>
    <property type="match status" value="1"/>
</dbReference>
<name>A0AA47MUU5_MERPO</name>
<dbReference type="InterPro" id="IPR037055">
    <property type="entry name" value="MHC_I-like_Ag-recog_sf"/>
</dbReference>
<dbReference type="PANTHER" id="PTHR16675">
    <property type="entry name" value="MHC CLASS I-RELATED"/>
    <property type="match status" value="1"/>
</dbReference>
<evidence type="ECO:0000313" key="4">
    <source>
        <dbReference type="EMBL" id="KAK0146954.1"/>
    </source>
</evidence>
<feature type="domain" description="MHC class I-like antigen recognition-like" evidence="3">
    <location>
        <begin position="21"/>
        <end position="110"/>
    </location>
</feature>
<keyword evidence="1" id="KW-0325">Glycoprotein</keyword>
<comment type="caution">
    <text evidence="4">The sequence shown here is derived from an EMBL/GenBank/DDBJ whole genome shotgun (WGS) entry which is preliminary data.</text>
</comment>
<feature type="chain" id="PRO_5041311026" evidence="2">
    <location>
        <begin position="19"/>
        <end position="130"/>
    </location>
</feature>
<reference evidence="4" key="1">
    <citation type="journal article" date="2023" name="Front. Mar. Sci.">
        <title>A new Merluccius polli reference genome to investigate the effects of global change in West African waters.</title>
        <authorList>
            <person name="Mateo J.L."/>
            <person name="Blanco-Fernandez C."/>
            <person name="Garcia-Vazquez E."/>
            <person name="Machado-Schiaffino G."/>
        </authorList>
    </citation>
    <scope>NUCLEOTIDE SEQUENCE</scope>
    <source>
        <strain evidence="4">C29</strain>
        <tissue evidence="4">Fin</tissue>
    </source>
</reference>
<keyword evidence="2" id="KW-0732">Signal</keyword>
<dbReference type="InterPro" id="IPR050208">
    <property type="entry name" value="MHC_class-I_related"/>
</dbReference>
<dbReference type="InterPro" id="IPR011161">
    <property type="entry name" value="MHC_I-like_Ag-recog"/>
</dbReference>
<feature type="signal peptide" evidence="2">
    <location>
        <begin position="1"/>
        <end position="18"/>
    </location>
</feature>
<gene>
    <name evidence="4" type="primary">H2-K1_0</name>
    <name evidence="4" type="ORF">N1851_013711</name>
</gene>
<evidence type="ECO:0000259" key="3">
    <source>
        <dbReference type="Pfam" id="PF00129"/>
    </source>
</evidence>
<dbReference type="EMBL" id="JAOPHQ010002422">
    <property type="protein sequence ID" value="KAK0146954.1"/>
    <property type="molecule type" value="Genomic_DNA"/>
</dbReference>
<sequence>MKAGGLVVLLGLCHGVSSVIHSLKYFHTASSGVSNFPEFVAVGMVDELQFIYYDSNSQKAEFKQSWMDQLTRDDPQYLERNTGYYLRAQQTNKVNIETAKRRFNQTGGMFIHTHTHTHTHLIILYLSPHL</sequence>
<protein>
    <submittedName>
        <fullName evidence="4">H-2 class I histocompatibility antigen, K-K alpha chain</fullName>
    </submittedName>
</protein>
<dbReference type="AlphaFoldDB" id="A0AA47MUU5"/>
<dbReference type="GO" id="GO:0006955">
    <property type="term" value="P:immune response"/>
    <property type="evidence" value="ECO:0007669"/>
    <property type="project" value="TreeGrafter"/>
</dbReference>
<accession>A0AA47MUU5</accession>
<dbReference type="GO" id="GO:0005615">
    <property type="term" value="C:extracellular space"/>
    <property type="evidence" value="ECO:0007669"/>
    <property type="project" value="TreeGrafter"/>
</dbReference>
<dbReference type="Pfam" id="PF00129">
    <property type="entry name" value="MHC_I"/>
    <property type="match status" value="1"/>
</dbReference>
<proteinExistence type="predicted"/>
<dbReference type="Proteomes" id="UP001174136">
    <property type="component" value="Unassembled WGS sequence"/>
</dbReference>
<dbReference type="SUPFAM" id="SSF54452">
    <property type="entry name" value="MHC antigen-recognition domain"/>
    <property type="match status" value="1"/>
</dbReference>
<evidence type="ECO:0000313" key="5">
    <source>
        <dbReference type="Proteomes" id="UP001174136"/>
    </source>
</evidence>
<dbReference type="GO" id="GO:0009897">
    <property type="term" value="C:external side of plasma membrane"/>
    <property type="evidence" value="ECO:0007669"/>
    <property type="project" value="TreeGrafter"/>
</dbReference>